<evidence type="ECO:0000313" key="2">
    <source>
        <dbReference type="EMBL" id="CDI06422.1"/>
    </source>
</evidence>
<reference evidence="2 3" key="1">
    <citation type="journal article" date="2013" name="PLoS ONE">
        <title>Enrichment and Genome Sequence of the Group I.1a Ammonia-Oxidizing Archaeon ?Ca. Nitrosotenuis uzonensis? Representing a Clade Globally.</title>
        <authorList>
            <person name="Lebedeva E.V."/>
            <person name="Hatzenpichler R."/>
            <person name="Pelletier E."/>
            <person name="Schuster N."/>
            <person name="Hauzmayer S."/>
            <person name="Bulaev A."/>
            <person name="Grigor'eva N.V."/>
            <person name="Galushko A."/>
            <person name="Schmid M."/>
            <person name="Palatinszky M."/>
            <person name="Le Paslier D."/>
            <person name="Daims H."/>
            <person name="Wagner M."/>
        </authorList>
    </citation>
    <scope>NUCLEOTIDE SEQUENCE [LARGE SCALE GENOMIC DNA]</scope>
    <source>
        <strain evidence="2 3">N4</strain>
    </source>
</reference>
<name>V6AV52_9ARCH</name>
<dbReference type="AlphaFoldDB" id="V6AV52"/>
<organism evidence="2 3">
    <name type="scientific">Candidatus Nitrosotenuis uzonensis</name>
    <dbReference type="NCBI Taxonomy" id="1407055"/>
    <lineage>
        <taxon>Archaea</taxon>
        <taxon>Nitrososphaerota</taxon>
        <taxon>Candidatus Nitrosotenuis</taxon>
    </lineage>
</organism>
<comment type="caution">
    <text evidence="2">The sequence shown here is derived from an EMBL/GenBank/DDBJ whole genome shotgun (WGS) entry which is preliminary data.</text>
</comment>
<gene>
    <name evidence="2" type="ORF">NITUZ_40588</name>
</gene>
<dbReference type="STRING" id="1407055.NITUZ_40588"/>
<dbReference type="Proteomes" id="UP000018159">
    <property type="component" value="Unassembled WGS sequence"/>
</dbReference>
<evidence type="ECO:0000313" key="3">
    <source>
        <dbReference type="Proteomes" id="UP000018159"/>
    </source>
</evidence>
<keyword evidence="3" id="KW-1185">Reference proteome</keyword>
<dbReference type="RefSeq" id="WP_048196834.1">
    <property type="nucleotide sequence ID" value="NZ_CBTY010000009.1"/>
</dbReference>
<dbReference type="InterPro" id="IPR027560">
    <property type="entry name" value="PEFG-CTERM"/>
</dbReference>
<proteinExistence type="predicted"/>
<evidence type="ECO:0008006" key="4">
    <source>
        <dbReference type="Google" id="ProtNLM"/>
    </source>
</evidence>
<accession>V6AV52</accession>
<dbReference type="OrthoDB" id="11321at2157"/>
<evidence type="ECO:0000256" key="1">
    <source>
        <dbReference type="SAM" id="Phobius"/>
    </source>
</evidence>
<dbReference type="NCBIfam" id="TIGR04296">
    <property type="entry name" value="PEFG-CTERM"/>
    <property type="match status" value="1"/>
</dbReference>
<keyword evidence="1" id="KW-1133">Transmembrane helix</keyword>
<keyword evidence="1" id="KW-0812">Transmembrane</keyword>
<feature type="transmembrane region" description="Helical" evidence="1">
    <location>
        <begin position="271"/>
        <end position="291"/>
    </location>
</feature>
<dbReference type="EMBL" id="CBTY010000009">
    <property type="protein sequence ID" value="CDI06422.1"/>
    <property type="molecule type" value="Genomic_DNA"/>
</dbReference>
<keyword evidence="1" id="KW-0472">Membrane</keyword>
<protein>
    <recommendedName>
        <fullName evidence="4">PEFG-CTERM sorting domain-containing protein</fullName>
    </recommendedName>
</protein>
<sequence length="300" mass="32484">MRQQILGFLATISVVVAVASLLPAMALPYDTACPNCPTSNLYQSDRSDRLADIPLRMWTDKKLYLYGSDIIVEGAVANYKPDIPVTMTIYNPQNNVIGIQQIHVNADNTYKVPIKAAGNLWNKDGFYTIRVQYGPQEIHDREIIEIVGSPGTPVACSANQITVQSSTDLYCVTYQANNVKVQKATVSSESSSINLKIAAQEDSSILLVIPRSILDSQSSSGDNPFVVLADGQPVLDVYEAHSDDSSRTLEISIPDYAGNLEIIGTYAVPEFGAIAAVMLAIAIVSIIAISARTKLAIPKY</sequence>